<dbReference type="Pfam" id="PF04464">
    <property type="entry name" value="Glyphos_transf"/>
    <property type="match status" value="1"/>
</dbReference>
<evidence type="ECO:0000256" key="5">
    <source>
        <dbReference type="ARBA" id="ARBA00022944"/>
    </source>
</evidence>
<evidence type="ECO:0000256" key="6">
    <source>
        <dbReference type="ARBA" id="ARBA00023136"/>
    </source>
</evidence>
<evidence type="ECO:0000313" key="8">
    <source>
        <dbReference type="EMBL" id="PKE26364.1"/>
    </source>
</evidence>
<dbReference type="PANTHER" id="PTHR37316:SF1">
    <property type="entry name" value="TEICHOIC ACID GLYCEROL-PHOSPHATE PRIMASE"/>
    <property type="match status" value="1"/>
</dbReference>
<evidence type="ECO:0000256" key="2">
    <source>
        <dbReference type="ARBA" id="ARBA00010488"/>
    </source>
</evidence>
<dbReference type="SUPFAM" id="SSF53756">
    <property type="entry name" value="UDP-Glycosyltransferase/glycogen phosphorylase"/>
    <property type="match status" value="1"/>
</dbReference>
<dbReference type="PANTHER" id="PTHR37316">
    <property type="entry name" value="TEICHOIC ACID GLYCEROL-PHOSPHATE PRIMASE"/>
    <property type="match status" value="1"/>
</dbReference>
<accession>A0A855GKA0</accession>
<keyword evidence="7" id="KW-0812">Transmembrane</keyword>
<dbReference type="Gene3D" id="3.40.50.12580">
    <property type="match status" value="1"/>
</dbReference>
<name>A0A855GKA0_9STAP</name>
<dbReference type="GO" id="GO:0047355">
    <property type="term" value="F:CDP-glycerol glycerophosphotransferase activity"/>
    <property type="evidence" value="ECO:0007669"/>
    <property type="project" value="InterPro"/>
</dbReference>
<dbReference type="GO" id="GO:0005886">
    <property type="term" value="C:plasma membrane"/>
    <property type="evidence" value="ECO:0007669"/>
    <property type="project" value="UniProtKB-SubCell"/>
</dbReference>
<comment type="similarity">
    <text evidence="2">Belongs to the CDP-glycerol glycerophosphotransferase family.</text>
</comment>
<evidence type="ECO:0000313" key="9">
    <source>
        <dbReference type="Proteomes" id="UP000233482"/>
    </source>
</evidence>
<dbReference type="EMBL" id="PIXC01000009">
    <property type="protein sequence ID" value="PKE26364.1"/>
    <property type="molecule type" value="Genomic_DNA"/>
</dbReference>
<dbReference type="InterPro" id="IPR051612">
    <property type="entry name" value="Teichoic_Acid_Biosynth"/>
</dbReference>
<keyword evidence="5" id="KW-0777">Teichoic acid biosynthesis</keyword>
<evidence type="ECO:0000256" key="1">
    <source>
        <dbReference type="ARBA" id="ARBA00004202"/>
    </source>
</evidence>
<keyword evidence="4 8" id="KW-0808">Transferase</keyword>
<keyword evidence="3" id="KW-1003">Cell membrane</keyword>
<keyword evidence="6 7" id="KW-0472">Membrane</keyword>
<dbReference type="Proteomes" id="UP000233482">
    <property type="component" value="Unassembled WGS sequence"/>
</dbReference>
<dbReference type="AlphaFoldDB" id="A0A855GKA0"/>
<dbReference type="InterPro" id="IPR043149">
    <property type="entry name" value="TagF_N"/>
</dbReference>
<organism evidence="8 9">
    <name type="scientific">Macrococcoides caseolyticum</name>
    <dbReference type="NCBI Taxonomy" id="69966"/>
    <lineage>
        <taxon>Bacteria</taxon>
        <taxon>Bacillati</taxon>
        <taxon>Bacillota</taxon>
        <taxon>Bacilli</taxon>
        <taxon>Bacillales</taxon>
        <taxon>Staphylococcaceae</taxon>
        <taxon>Macrococcoides</taxon>
    </lineage>
</organism>
<dbReference type="Gene3D" id="3.40.50.11820">
    <property type="match status" value="1"/>
</dbReference>
<protein>
    <submittedName>
        <fullName evidence="8">CDP-glycerol--poly(Glycerophosphate) glycerophosphotransferase</fullName>
    </submittedName>
</protein>
<dbReference type="GO" id="GO:0019350">
    <property type="term" value="P:teichoic acid biosynthetic process"/>
    <property type="evidence" value="ECO:0007669"/>
    <property type="project" value="UniProtKB-KW"/>
</dbReference>
<evidence type="ECO:0000256" key="4">
    <source>
        <dbReference type="ARBA" id="ARBA00022679"/>
    </source>
</evidence>
<proteinExistence type="inferred from homology"/>
<sequence length="371" mass="43719">MRELIDMKRTIIKTLYLNILAIFSLIFQFTKVRKNKITIYVTFQEDIDPILKQIPDRYDVVVIYHPKLGNYIKGYKYHNFSQSNKGVIKELYHLSTSKWIIVDTYYLILAGMKKKRGQKVIQTWHAAGALKKFGLQDHSLKNASDKATKQYKLVYNTFDYVLVGSNVMENIFKKSFGLSDSNFLRIGLPRMDKYKKLNRKKENDTIRKLHGVPAEKIVVSYVPTYRDYEMVVHELPIDFSALDERYQCFVKLHPAVNLKSQNKWDTKMTTTELLLISDIIITDYSSLAIEASFLNIPVLFYNYDLEEYNEKRGLVDNYFEFIDSEVIRTNEELMKRINEKLIPNEKLNQRWNEYNNGDATNQLIKFIDEEG</sequence>
<evidence type="ECO:0000256" key="3">
    <source>
        <dbReference type="ARBA" id="ARBA00022475"/>
    </source>
</evidence>
<gene>
    <name evidence="8" type="ORF">CW686_05245</name>
</gene>
<evidence type="ECO:0000256" key="7">
    <source>
        <dbReference type="SAM" id="Phobius"/>
    </source>
</evidence>
<keyword evidence="7" id="KW-1133">Transmembrane helix</keyword>
<feature type="transmembrane region" description="Helical" evidence="7">
    <location>
        <begin position="12"/>
        <end position="30"/>
    </location>
</feature>
<comment type="caution">
    <text evidence="8">The sequence shown here is derived from an EMBL/GenBank/DDBJ whole genome shotgun (WGS) entry which is preliminary data.</text>
</comment>
<reference evidence="8 9" key="1">
    <citation type="submission" date="2017-12" db="EMBL/GenBank/DDBJ databases">
        <title>Genomics of Macrococcus caseolyticus.</title>
        <authorList>
            <person name="MacFadyen A.C."/>
            <person name="Paterson G.K."/>
        </authorList>
    </citation>
    <scope>NUCLEOTIDE SEQUENCE [LARGE SCALE GENOMIC DNA]</scope>
    <source>
        <strain evidence="8 9">5788_EF188</strain>
    </source>
</reference>
<comment type="subcellular location">
    <subcellularLocation>
        <location evidence="1">Cell membrane</location>
        <topology evidence="1">Peripheral membrane protein</topology>
    </subcellularLocation>
</comment>
<dbReference type="InterPro" id="IPR043148">
    <property type="entry name" value="TagF_C"/>
</dbReference>
<dbReference type="InterPro" id="IPR007554">
    <property type="entry name" value="Glycerophosphate_synth"/>
</dbReference>